<evidence type="ECO:0000313" key="1">
    <source>
        <dbReference type="EMBL" id="KKN52242.1"/>
    </source>
</evidence>
<protein>
    <submittedName>
        <fullName evidence="1">Uncharacterized protein</fullName>
    </submittedName>
</protein>
<proteinExistence type="predicted"/>
<organism evidence="1">
    <name type="scientific">marine sediment metagenome</name>
    <dbReference type="NCBI Taxonomy" id="412755"/>
    <lineage>
        <taxon>unclassified sequences</taxon>
        <taxon>metagenomes</taxon>
        <taxon>ecological metagenomes</taxon>
    </lineage>
</organism>
<sequence length="169" mass="19718">MTNSEEIKDLTEKEIEIAYVRARKEARVFHQTHFMPTVTIEDYVQDCMEGWLKGHNMYLSLLDSFRRLAPLTRYQFKKDPFIPQVVHHTGGNIVDDEETVAKIEQVVLLSQLREIIPEKVDTVTAVIMDRYYFHGDTLAEIAYHFDRSTAWVHDKKEQGLCLMKGALDD</sequence>
<reference evidence="1" key="1">
    <citation type="journal article" date="2015" name="Nature">
        <title>Complex archaea that bridge the gap between prokaryotes and eukaryotes.</title>
        <authorList>
            <person name="Spang A."/>
            <person name="Saw J.H."/>
            <person name="Jorgensen S.L."/>
            <person name="Zaremba-Niedzwiedzka K."/>
            <person name="Martijn J."/>
            <person name="Lind A.E."/>
            <person name="van Eijk R."/>
            <person name="Schleper C."/>
            <person name="Guy L."/>
            <person name="Ettema T.J."/>
        </authorList>
    </citation>
    <scope>NUCLEOTIDE SEQUENCE</scope>
</reference>
<gene>
    <name evidence="1" type="ORF">LCGC14_0614620</name>
</gene>
<comment type="caution">
    <text evidence="1">The sequence shown here is derived from an EMBL/GenBank/DDBJ whole genome shotgun (WGS) entry which is preliminary data.</text>
</comment>
<dbReference type="EMBL" id="LAZR01001027">
    <property type="protein sequence ID" value="KKN52242.1"/>
    <property type="molecule type" value="Genomic_DNA"/>
</dbReference>
<dbReference type="AlphaFoldDB" id="A0A0F9RQV8"/>
<name>A0A0F9RQV8_9ZZZZ</name>
<accession>A0A0F9RQV8</accession>